<dbReference type="Pfam" id="PF01150">
    <property type="entry name" value="GDA1_CD39"/>
    <property type="match status" value="1"/>
</dbReference>
<comment type="similarity">
    <text evidence="1">Belongs to the GDA1/CD39 NTPase family.</text>
</comment>
<organism evidence="3 4">
    <name type="scientific">Owenia fusiformis</name>
    <name type="common">Polychaete worm</name>
    <dbReference type="NCBI Taxonomy" id="6347"/>
    <lineage>
        <taxon>Eukaryota</taxon>
        <taxon>Metazoa</taxon>
        <taxon>Spiralia</taxon>
        <taxon>Lophotrochozoa</taxon>
        <taxon>Annelida</taxon>
        <taxon>Polychaeta</taxon>
        <taxon>Sedentaria</taxon>
        <taxon>Canalipalpata</taxon>
        <taxon>Sabellida</taxon>
        <taxon>Oweniida</taxon>
        <taxon>Oweniidae</taxon>
        <taxon>Owenia</taxon>
    </lineage>
</organism>
<dbReference type="GO" id="GO:0004382">
    <property type="term" value="F:GDP phosphatase activity"/>
    <property type="evidence" value="ECO:0007669"/>
    <property type="project" value="TreeGrafter"/>
</dbReference>
<name>A0A8J1XP18_OWEFU</name>
<dbReference type="Gene3D" id="3.30.420.40">
    <property type="match status" value="1"/>
</dbReference>
<dbReference type="PANTHER" id="PTHR11782">
    <property type="entry name" value="ADENOSINE/GUANOSINE DIPHOSPHATASE"/>
    <property type="match status" value="1"/>
</dbReference>
<keyword evidence="2" id="KW-0378">Hydrolase</keyword>
<dbReference type="Proteomes" id="UP000749559">
    <property type="component" value="Unassembled WGS sequence"/>
</dbReference>
<proteinExistence type="inferred from homology"/>
<evidence type="ECO:0000313" key="4">
    <source>
        <dbReference type="Proteomes" id="UP000749559"/>
    </source>
</evidence>
<gene>
    <name evidence="3" type="ORF">OFUS_LOCUS26132</name>
</gene>
<dbReference type="EMBL" id="CAIIXF020000012">
    <property type="protein sequence ID" value="CAH1802457.1"/>
    <property type="molecule type" value="Genomic_DNA"/>
</dbReference>
<dbReference type="OrthoDB" id="6372431at2759"/>
<evidence type="ECO:0000313" key="3">
    <source>
        <dbReference type="EMBL" id="CAH1802457.1"/>
    </source>
</evidence>
<comment type="caution">
    <text evidence="3">The sequence shown here is derived from an EMBL/GenBank/DDBJ whole genome shotgun (WGS) entry which is preliminary data.</text>
</comment>
<dbReference type="GO" id="GO:0017111">
    <property type="term" value="F:ribonucleoside triphosphate phosphatase activity"/>
    <property type="evidence" value="ECO:0007669"/>
    <property type="project" value="TreeGrafter"/>
</dbReference>
<dbReference type="CDD" id="cd24003">
    <property type="entry name" value="ASKHA_NBD_GDA1_CD39_NTPase"/>
    <property type="match status" value="1"/>
</dbReference>
<dbReference type="GO" id="GO:0005886">
    <property type="term" value="C:plasma membrane"/>
    <property type="evidence" value="ECO:0007669"/>
    <property type="project" value="TreeGrafter"/>
</dbReference>
<dbReference type="InterPro" id="IPR000407">
    <property type="entry name" value="GDA1_CD39_NTPase"/>
</dbReference>
<accession>A0A8J1XP18</accession>
<dbReference type="AlphaFoldDB" id="A0A8J1XP18"/>
<protein>
    <submittedName>
        <fullName evidence="3">Uncharacterized protein</fullName>
    </submittedName>
</protein>
<dbReference type="Gene3D" id="3.30.420.150">
    <property type="entry name" value="Exopolyphosphatase. Domain 2"/>
    <property type="match status" value="1"/>
</dbReference>
<reference evidence="3" key="1">
    <citation type="submission" date="2022-03" db="EMBL/GenBank/DDBJ databases">
        <authorList>
            <person name="Martin C."/>
        </authorList>
    </citation>
    <scope>NUCLEOTIDE SEQUENCE</scope>
</reference>
<evidence type="ECO:0000256" key="2">
    <source>
        <dbReference type="ARBA" id="ARBA00022801"/>
    </source>
</evidence>
<evidence type="ECO:0000256" key="1">
    <source>
        <dbReference type="ARBA" id="ARBA00009283"/>
    </source>
</evidence>
<dbReference type="PANTHER" id="PTHR11782:SF83">
    <property type="entry name" value="GUANOSINE-DIPHOSPHATASE"/>
    <property type="match status" value="1"/>
</dbReference>
<sequence length="479" mass="52969">MYQFIKMPVREVVLVLVAIITTQICLAAEYGVIVDAGSSGSRARIYTWPERTSLNQILQLTEVANKKSRPGLSAYASDAAGLRNHIDELLDACKENVPSEKRANTPFYIMATAGMRLLPGGDAFSVYQQIDNLLMNKSYCPFDYKRGNARTLSGEEEGAFTWISANQLNGLFGQDRTTNDTVGIVELGGASMQIAFVPERNILADKFPVYVAGRYYPLYVHSYLYYGQDFAVMKIRDNLFRDYDRSSGASINNPCMLTGDSLTETMDGVNVTFIGTANADQCLVLIREELIYKVPDYQCYPKPCAIGQIYQPEIPEDMVFHAVSAFIYTINDIGANDANDMTTASVVEAKTRDFCQLGLQGAIDKAGQWGKTRCMVGLYISSLLTDGLGFEQDESINAEGEIDDQELTWTPGAMVYEIERRDRGRTMDADDKPTSKAPSVHCSLILISILFTLTTGLINGNCKVYILCLGIAISTLTQR</sequence>
<dbReference type="GO" id="GO:0009134">
    <property type="term" value="P:nucleoside diphosphate catabolic process"/>
    <property type="evidence" value="ECO:0007669"/>
    <property type="project" value="TreeGrafter"/>
</dbReference>
<keyword evidence="4" id="KW-1185">Reference proteome</keyword>
<dbReference type="GO" id="GO:0045134">
    <property type="term" value="F:UDP phosphatase activity"/>
    <property type="evidence" value="ECO:0007669"/>
    <property type="project" value="TreeGrafter"/>
</dbReference>